<dbReference type="InterPro" id="IPR024079">
    <property type="entry name" value="MetalloPept_cat_dom_sf"/>
</dbReference>
<protein>
    <recommendedName>
        <fullName evidence="5">Peptidase M43 pregnancy-associated plasma-A domain-containing protein</fullName>
    </recommendedName>
</protein>
<accession>A0A923PKJ8</accession>
<evidence type="ECO:0000313" key="4">
    <source>
        <dbReference type="Proteomes" id="UP000650081"/>
    </source>
</evidence>
<name>A0A923PKJ8_9BACT</name>
<comment type="caution">
    <text evidence="3">The sequence shown here is derived from an EMBL/GenBank/DDBJ whole genome shotgun (WGS) entry which is preliminary data.</text>
</comment>
<gene>
    <name evidence="3" type="ORF">H9S92_09515</name>
</gene>
<dbReference type="Proteomes" id="UP000650081">
    <property type="component" value="Unassembled WGS sequence"/>
</dbReference>
<organism evidence="3 4">
    <name type="scientific">Neolewinella lacunae</name>
    <dbReference type="NCBI Taxonomy" id="1517758"/>
    <lineage>
        <taxon>Bacteria</taxon>
        <taxon>Pseudomonadati</taxon>
        <taxon>Bacteroidota</taxon>
        <taxon>Saprospiria</taxon>
        <taxon>Saprospirales</taxon>
        <taxon>Lewinellaceae</taxon>
        <taxon>Neolewinella</taxon>
    </lineage>
</organism>
<evidence type="ECO:0008006" key="5">
    <source>
        <dbReference type="Google" id="ProtNLM"/>
    </source>
</evidence>
<evidence type="ECO:0000256" key="2">
    <source>
        <dbReference type="SAM" id="SignalP"/>
    </source>
</evidence>
<feature type="signal peptide" evidence="2">
    <location>
        <begin position="1"/>
        <end position="21"/>
    </location>
</feature>
<feature type="chain" id="PRO_5038000450" description="Peptidase M43 pregnancy-associated plasma-A domain-containing protein" evidence="2">
    <location>
        <begin position="22"/>
        <end position="427"/>
    </location>
</feature>
<keyword evidence="2" id="KW-0732">Signal</keyword>
<reference evidence="3" key="1">
    <citation type="submission" date="2020-08" db="EMBL/GenBank/DDBJ databases">
        <title>Lewinella bacteria from marine environments.</title>
        <authorList>
            <person name="Zhong Y."/>
        </authorList>
    </citation>
    <scope>NUCLEOTIDE SEQUENCE</scope>
    <source>
        <strain evidence="3">KCTC 42187</strain>
    </source>
</reference>
<keyword evidence="4" id="KW-1185">Reference proteome</keyword>
<evidence type="ECO:0000313" key="3">
    <source>
        <dbReference type="EMBL" id="MBC6994401.1"/>
    </source>
</evidence>
<dbReference type="SUPFAM" id="SSF55486">
    <property type="entry name" value="Metalloproteases ('zincins'), catalytic domain"/>
    <property type="match status" value="1"/>
</dbReference>
<sequence>MSPKYLSLALLLVMVIAACKARPTTGDAKPAGDFTVVRYEAYRPDDVRRPTDFQFPKEARPRPEDYQPDTAHLGFFPVRYLRVNVHIMNTTDTLYPYSGEAGAKYARDVIEQCNTMLRRRPPIWLSPDSTELPALPRQLQFHLTKKPGTEEHAIYEHYDDDLYWYLHTGKNANRSSTEVIKTYGINLDSELNFFAMGPPRDSFLSKSFRISGTAGIYLGDAIKVSGWLARQRPPWEISPLLNHEVGHALGLQHAWLRSDGCDDTPPHANKAWSLPDSERGPGKSSNNLMDYSNRQESLTPCQIGRMHARLSDIHSRARKWLFPTWCTYRADRPLELKTDLNLEGARDLDADIFIRRGATLRINNRLHLPQGAAIHVDPGGRLLLGPGAIIHNACEETWGGIRVGVSATGARGEIVADPAAVLLNEAP</sequence>
<proteinExistence type="predicted"/>
<dbReference type="PROSITE" id="PS51257">
    <property type="entry name" value="PROKAR_LIPOPROTEIN"/>
    <property type="match status" value="1"/>
</dbReference>
<dbReference type="EMBL" id="JACSIT010000098">
    <property type="protein sequence ID" value="MBC6994401.1"/>
    <property type="molecule type" value="Genomic_DNA"/>
</dbReference>
<dbReference type="AlphaFoldDB" id="A0A923PKJ8"/>
<dbReference type="Gene3D" id="3.40.390.10">
    <property type="entry name" value="Collagenase (Catalytic Domain)"/>
    <property type="match status" value="1"/>
</dbReference>
<feature type="region of interest" description="Disordered" evidence="1">
    <location>
        <begin position="266"/>
        <end position="291"/>
    </location>
</feature>
<dbReference type="GO" id="GO:0008237">
    <property type="term" value="F:metallopeptidase activity"/>
    <property type="evidence" value="ECO:0007669"/>
    <property type="project" value="InterPro"/>
</dbReference>
<dbReference type="RefSeq" id="WP_187466477.1">
    <property type="nucleotide sequence ID" value="NZ_JACSIT010000098.1"/>
</dbReference>
<evidence type="ECO:0000256" key="1">
    <source>
        <dbReference type="SAM" id="MobiDB-lite"/>
    </source>
</evidence>